<accession>A0ABR4PUW3</accession>
<dbReference type="Pfam" id="PF13537">
    <property type="entry name" value="GATase_7"/>
    <property type="match status" value="1"/>
</dbReference>
<proteinExistence type="inferred from homology"/>
<evidence type="ECO:0000256" key="7">
    <source>
        <dbReference type="ARBA" id="ARBA00022962"/>
    </source>
</evidence>
<evidence type="ECO:0000256" key="5">
    <source>
        <dbReference type="ARBA" id="ARBA00022679"/>
    </source>
</evidence>
<dbReference type="EC" id="2.4.2.14" evidence="3 8"/>
<protein>
    <recommendedName>
        <fullName evidence="3 8">Amidophosphoribosyltransferase</fullName>
        <shortName evidence="8">ATase</shortName>
        <ecNumber evidence="3 8">2.4.2.14</ecNumber>
    </recommendedName>
    <alternativeName>
        <fullName evidence="8">Glutamine phosphoribosylpyrophosphate amidotransferase</fullName>
    </alternativeName>
</protein>
<dbReference type="InterPro" id="IPR029055">
    <property type="entry name" value="Ntn_hydrolases_N"/>
</dbReference>
<keyword evidence="6 8" id="KW-0658">Purine biosynthesis</keyword>
<comment type="pathway">
    <text evidence="1 8">Purine metabolism; IMP biosynthesis via de novo pathway; N(1)-(5-phospho-D-ribosyl)glycinamide from 5-phospho-alpha-D-ribose 1-diphosphate: step 1/2.</text>
</comment>
<evidence type="ECO:0000259" key="9">
    <source>
        <dbReference type="PROSITE" id="PS51278"/>
    </source>
</evidence>
<dbReference type="Gene3D" id="3.40.50.2020">
    <property type="match status" value="1"/>
</dbReference>
<comment type="catalytic activity">
    <reaction evidence="8">
        <text>5-phospho-beta-D-ribosylamine + L-glutamate + diphosphate = 5-phospho-alpha-D-ribose 1-diphosphate + L-glutamine + H2O</text>
        <dbReference type="Rhea" id="RHEA:14905"/>
        <dbReference type="ChEBI" id="CHEBI:15377"/>
        <dbReference type="ChEBI" id="CHEBI:29985"/>
        <dbReference type="ChEBI" id="CHEBI:33019"/>
        <dbReference type="ChEBI" id="CHEBI:58017"/>
        <dbReference type="ChEBI" id="CHEBI:58359"/>
        <dbReference type="ChEBI" id="CHEBI:58681"/>
        <dbReference type="EC" id="2.4.2.14"/>
    </reaction>
</comment>
<evidence type="ECO:0000256" key="1">
    <source>
        <dbReference type="ARBA" id="ARBA00005209"/>
    </source>
</evidence>
<dbReference type="InterPro" id="IPR017932">
    <property type="entry name" value="GATase_2_dom"/>
</dbReference>
<sequence length="549" mass="60632">MCGIAGVFHGCGADQAVALLVEAAVYLQHRGQDACGIATATDDGQSYRFKDLGLVSDVFQNPQNVQGLAGHMGVLHLRYPTAGSKGSEHLQPLYSNIGARIFLAHRWCTMRTSSNEEIVLQNGNLLNCSESREQLLDTDIPTPKHGVDSQIILDVLSQEMQQVYRRNPNEFAISAIVAALKVVYARCRGSFACIALVDESVLVGFRDAYGLKPLVYGRRLNPDGSVAYMFSSESVALEALGFHDIRDVKPGEAVFVSKDPAMRVPRIFHWQVSPMISYSPDIFEFVYLARPESMIDGISVHRSRYNMGEALAETVRESLSTAEVDAIDVVIPIPETSYTGAYALASALRKPYAHGFVKNVYSTRTFIMPEQKLREKAVRRKLNPINDEFLGKVVLLVDDSIVRGTTSKEIVRMARAAGAKKIICASCSPPIRFDHVYGVDLAERRQLVAHGRTNLEICSQLGCDDLIYLPIDRLIAACLKARKTPLVECFEVGVFTGTYITGGHEEYLRKTTRNRRAGKKEPLGLVQLSSSSSSSIEAVECFPRLFTTR</sequence>
<dbReference type="Pfam" id="PF00156">
    <property type="entry name" value="Pribosyltran"/>
    <property type="match status" value="1"/>
</dbReference>
<feature type="domain" description="Glutamine amidotransferase type-2" evidence="9">
    <location>
        <begin position="2"/>
        <end position="259"/>
    </location>
</feature>
<organism evidence="10 11">
    <name type="scientific">Phlyctema vagabunda</name>
    <dbReference type="NCBI Taxonomy" id="108571"/>
    <lineage>
        <taxon>Eukaryota</taxon>
        <taxon>Fungi</taxon>
        <taxon>Dikarya</taxon>
        <taxon>Ascomycota</taxon>
        <taxon>Pezizomycotina</taxon>
        <taxon>Leotiomycetes</taxon>
        <taxon>Helotiales</taxon>
        <taxon>Dermateaceae</taxon>
        <taxon>Phlyctema</taxon>
    </lineage>
</organism>
<evidence type="ECO:0000256" key="4">
    <source>
        <dbReference type="ARBA" id="ARBA00022676"/>
    </source>
</evidence>
<keyword evidence="7" id="KW-0315">Glutamine amidotransferase</keyword>
<dbReference type="Proteomes" id="UP001629113">
    <property type="component" value="Unassembled WGS sequence"/>
</dbReference>
<gene>
    <name evidence="10" type="ORF">PVAG01_00540</name>
</gene>
<comment type="similarity">
    <text evidence="2 8">In the C-terminal section; belongs to the purine/pyrimidine phosphoribosyltransferase family.</text>
</comment>
<evidence type="ECO:0000256" key="3">
    <source>
        <dbReference type="ARBA" id="ARBA00011941"/>
    </source>
</evidence>
<dbReference type="InterPro" id="IPR000836">
    <property type="entry name" value="PRTase_dom"/>
</dbReference>
<evidence type="ECO:0000256" key="8">
    <source>
        <dbReference type="PIRNR" id="PIRNR000485"/>
    </source>
</evidence>
<evidence type="ECO:0000313" key="10">
    <source>
        <dbReference type="EMBL" id="KAL3427031.1"/>
    </source>
</evidence>
<keyword evidence="4 8" id="KW-0328">Glycosyltransferase</keyword>
<keyword evidence="11" id="KW-1185">Reference proteome</keyword>
<reference evidence="10 11" key="1">
    <citation type="submission" date="2024-06" db="EMBL/GenBank/DDBJ databases">
        <title>Complete genome of Phlyctema vagabunda strain 19-DSS-EL-015.</title>
        <authorList>
            <person name="Fiorenzani C."/>
        </authorList>
    </citation>
    <scope>NUCLEOTIDE SEQUENCE [LARGE SCALE GENOMIC DNA]</scope>
    <source>
        <strain evidence="10 11">19-DSS-EL-015</strain>
    </source>
</reference>
<evidence type="ECO:0000256" key="2">
    <source>
        <dbReference type="ARBA" id="ARBA00010138"/>
    </source>
</evidence>
<dbReference type="PANTHER" id="PTHR11907">
    <property type="entry name" value="AMIDOPHOSPHORIBOSYLTRANSFERASE"/>
    <property type="match status" value="1"/>
</dbReference>
<dbReference type="EMBL" id="JBFCZG010000001">
    <property type="protein sequence ID" value="KAL3427031.1"/>
    <property type="molecule type" value="Genomic_DNA"/>
</dbReference>
<comment type="caution">
    <text evidence="10">The sequence shown here is derived from an EMBL/GenBank/DDBJ whole genome shotgun (WGS) entry which is preliminary data.</text>
</comment>
<evidence type="ECO:0000256" key="6">
    <source>
        <dbReference type="ARBA" id="ARBA00022755"/>
    </source>
</evidence>
<dbReference type="CDD" id="cd06223">
    <property type="entry name" value="PRTases_typeI"/>
    <property type="match status" value="1"/>
</dbReference>
<dbReference type="PIRSF" id="PIRSF000485">
    <property type="entry name" value="Amd_phspho_trans"/>
    <property type="match status" value="1"/>
</dbReference>
<name>A0ABR4PUW3_9HELO</name>
<dbReference type="Gene3D" id="3.60.20.10">
    <property type="entry name" value="Glutamine Phosphoribosylpyrophosphate, subunit 1, domain 1"/>
    <property type="match status" value="1"/>
</dbReference>
<dbReference type="InterPro" id="IPR029057">
    <property type="entry name" value="PRTase-like"/>
</dbReference>
<dbReference type="HAMAP" id="MF_01931">
    <property type="entry name" value="PurF"/>
    <property type="match status" value="1"/>
</dbReference>
<dbReference type="PROSITE" id="PS51278">
    <property type="entry name" value="GATASE_TYPE_2"/>
    <property type="match status" value="1"/>
</dbReference>
<dbReference type="SUPFAM" id="SSF53271">
    <property type="entry name" value="PRTase-like"/>
    <property type="match status" value="1"/>
</dbReference>
<keyword evidence="5 8" id="KW-0808">Transferase</keyword>
<dbReference type="InterPro" id="IPR005854">
    <property type="entry name" value="PurF"/>
</dbReference>
<evidence type="ECO:0000313" key="11">
    <source>
        <dbReference type="Proteomes" id="UP001629113"/>
    </source>
</evidence>
<dbReference type="SUPFAM" id="SSF56235">
    <property type="entry name" value="N-terminal nucleophile aminohydrolases (Ntn hydrolases)"/>
    <property type="match status" value="1"/>
</dbReference>